<evidence type="ECO:0000313" key="3">
    <source>
        <dbReference type="Proteomes" id="UP000283895"/>
    </source>
</evidence>
<feature type="region of interest" description="Disordered" evidence="1">
    <location>
        <begin position="197"/>
        <end position="236"/>
    </location>
</feature>
<sequence length="903" mass="100123">MDDPRHVDQHRLGNSEERESPMFVPQEDEDTSLAAFEGSERATSSPVVQNPISQERPGPNSNDVVDLTLLVEANTAMDQANAPKDNYGGQGQDGFEFEEGIGEENSEENGEDPGEEDAEEPDEEDAEEPGNDEDTGGKRDYDQPRPRGRCPDGCNQLLRIMAKRIKKKDRSIDIRNKKIKSQREVIRCLERILRQHGLQQDGTTGRPQERARRDGGGRSSEPTWPGMLRQHLTTNDPPYEKVWKQSQRELNMPVNPGTVHPNIRLIPRDADQLLDGNSRQSSPVVSEALLPGQGNMRISFDDLPSEVLLRILQYLLWFDGALVHCFSRLDPYVVPDHFPDAQELGETRTGVRGRFFISAEKRVPVSLTYDTVDPNKVLAPLSVCRRWAWYGCHIFYGRNTFAFSSLGEWDRFCNGIKAARVQRIQNVELTWVGGKCLSFDTSSTRGKRMNMRTLSLTWFCDTSSLKTLVIHITETSKDYIRRRYEPTSAKLYMKGKTAGQPNARLTRALRCCHGMDYIYQLRGLYWLHVYDLEKTVSTMERHSVRDSSFVIDLERVVTQKKVPLRAENSSLPKLKHLFPEGGWEPLSVDLKLITEVYSEATGYKPRDNDLDNDTTSSRGTSSPSPSPEGSDDGSSDDGSDGSESSGPGPGLPTPPASTGRHMRRGATPAPARQGADFRVPRARSEGGLVSHVSEDILQRVAIVIDDDEDEIQEIPRPAQRRSTRSSGLFVTPNPSEALGATSNGRQTVDLTAEPEPDPLARLRSRGTADSGGLFVTPNPSEALGTPSNGRQTVDLTAEPEPDPLARLRSRGTTDSGGLFVRQSHSEPNNSPAPPSRGASVQIDLTHSDDEDETDARTKASHTPVHVGESHGVKRPRSSSTAVSEPANSHKRQMTEVHINLQGP</sequence>
<feature type="compositionally biased region" description="Low complexity" evidence="1">
    <location>
        <begin position="613"/>
        <end position="623"/>
    </location>
</feature>
<dbReference type="AlphaFoldDB" id="A0A423WY03"/>
<keyword evidence="3" id="KW-1185">Reference proteome</keyword>
<feature type="compositionally biased region" description="Basic and acidic residues" evidence="1">
    <location>
        <begin position="1"/>
        <end position="20"/>
    </location>
</feature>
<accession>A0A423WY03</accession>
<feature type="compositionally biased region" description="Polar residues" evidence="1">
    <location>
        <begin position="785"/>
        <end position="794"/>
    </location>
</feature>
<evidence type="ECO:0000313" key="2">
    <source>
        <dbReference type="EMBL" id="ROW08362.1"/>
    </source>
</evidence>
<dbReference type="OrthoDB" id="3439669at2759"/>
<name>A0A423WY03_9PEZI</name>
<feature type="compositionally biased region" description="Polar residues" evidence="1">
    <location>
        <begin position="41"/>
        <end position="63"/>
    </location>
</feature>
<evidence type="ECO:0000256" key="1">
    <source>
        <dbReference type="SAM" id="MobiDB-lite"/>
    </source>
</evidence>
<gene>
    <name evidence="2" type="ORF">VMCG_03052</name>
</gene>
<reference evidence="2 3" key="1">
    <citation type="submission" date="2015-09" db="EMBL/GenBank/DDBJ databases">
        <title>Host preference determinants of Valsa canker pathogens revealed by comparative genomics.</title>
        <authorList>
            <person name="Yin Z."/>
            <person name="Huang L."/>
        </authorList>
    </citation>
    <scope>NUCLEOTIDE SEQUENCE [LARGE SCALE GENOMIC DNA]</scope>
    <source>
        <strain evidence="2 3">03-1</strain>
    </source>
</reference>
<protein>
    <submittedName>
        <fullName evidence="2">Uncharacterized protein</fullName>
    </submittedName>
</protein>
<feature type="compositionally biased region" description="Polar residues" evidence="1">
    <location>
        <begin position="724"/>
        <end position="749"/>
    </location>
</feature>
<dbReference type="Proteomes" id="UP000283895">
    <property type="component" value="Unassembled WGS sequence"/>
</dbReference>
<comment type="caution">
    <text evidence="2">The sequence shown here is derived from an EMBL/GenBank/DDBJ whole genome shotgun (WGS) entry which is preliminary data.</text>
</comment>
<feature type="region of interest" description="Disordered" evidence="1">
    <location>
        <begin position="1"/>
        <end position="155"/>
    </location>
</feature>
<feature type="compositionally biased region" description="Polar residues" evidence="1">
    <location>
        <begin position="877"/>
        <end position="886"/>
    </location>
</feature>
<dbReference type="EMBL" id="LKEA01000006">
    <property type="protein sequence ID" value="ROW08362.1"/>
    <property type="molecule type" value="Genomic_DNA"/>
</dbReference>
<feature type="region of interest" description="Disordered" evidence="1">
    <location>
        <begin position="602"/>
        <end position="903"/>
    </location>
</feature>
<feature type="compositionally biased region" description="Basic and acidic residues" evidence="1">
    <location>
        <begin position="135"/>
        <end position="145"/>
    </location>
</feature>
<feature type="compositionally biased region" description="Acidic residues" evidence="1">
    <location>
        <begin position="629"/>
        <end position="640"/>
    </location>
</feature>
<feature type="compositionally biased region" description="Basic and acidic residues" evidence="1">
    <location>
        <begin position="207"/>
        <end position="216"/>
    </location>
</feature>
<dbReference type="STRING" id="356882.A0A423WY03"/>
<feature type="compositionally biased region" description="Acidic residues" evidence="1">
    <location>
        <begin position="95"/>
        <end position="134"/>
    </location>
</feature>
<feature type="compositionally biased region" description="Polar residues" evidence="1">
    <location>
        <begin position="197"/>
        <end position="206"/>
    </location>
</feature>
<proteinExistence type="predicted"/>
<organism evidence="2 3">
    <name type="scientific">Cytospora schulzeri</name>
    <dbReference type="NCBI Taxonomy" id="448051"/>
    <lineage>
        <taxon>Eukaryota</taxon>
        <taxon>Fungi</taxon>
        <taxon>Dikarya</taxon>
        <taxon>Ascomycota</taxon>
        <taxon>Pezizomycotina</taxon>
        <taxon>Sordariomycetes</taxon>
        <taxon>Sordariomycetidae</taxon>
        <taxon>Diaporthales</taxon>
        <taxon>Cytosporaceae</taxon>
        <taxon>Cytospora</taxon>
    </lineage>
</organism>